<reference evidence="8" key="1">
    <citation type="submission" date="2019-12" db="EMBL/GenBank/DDBJ databases">
        <authorList>
            <person name="zhang j."/>
            <person name="sun C.M."/>
        </authorList>
    </citation>
    <scope>NUCLEOTIDE SEQUENCE</scope>
    <source>
        <strain evidence="8">NS-1</strain>
    </source>
</reference>
<organism evidence="8 9">
    <name type="scientific">Iocasia fonsfrigidae</name>
    <dbReference type="NCBI Taxonomy" id="2682810"/>
    <lineage>
        <taxon>Bacteria</taxon>
        <taxon>Bacillati</taxon>
        <taxon>Bacillota</taxon>
        <taxon>Clostridia</taxon>
        <taxon>Halanaerobiales</taxon>
        <taxon>Halanaerobiaceae</taxon>
        <taxon>Iocasia</taxon>
    </lineage>
</organism>
<sequence>MVKRAGIIFFLFVILITVVFQISYLMGPVDRNAERFISLRVKPGTTSRELGEILENLGLIRSKLFYNVVMALTGYDSKLKAGLYDIKPSYNMMEIISLLVEGRIATYKVTIPEGFSVEEIAERLAEVTLYNKETFLQKANLSFNKPYLQESTSNIRYVLEGFLYPDTYVIPREYKPEQIFKLMLEEFERRWWDKLQDSSLASKYSPYEIMIIASLIEEEARIKEEKPLVSAVIYNRLKKRMPLQIDASIQYSLPARKERVLYSDLQVVSRYNTYRHYGLPPGPICSPGDDSIEAALKPAEKNYLFYFALEDGSHKFSRTYHKHIKLQQELKGN</sequence>
<dbReference type="GO" id="GO:0005886">
    <property type="term" value="C:plasma membrane"/>
    <property type="evidence" value="ECO:0007669"/>
    <property type="project" value="UniProtKB-UniRule"/>
</dbReference>
<dbReference type="GO" id="GO:0009252">
    <property type="term" value="P:peptidoglycan biosynthetic process"/>
    <property type="evidence" value="ECO:0007669"/>
    <property type="project" value="UniProtKB-UniRule"/>
</dbReference>
<keyword evidence="2 7" id="KW-0812">Transmembrane</keyword>
<dbReference type="EMBL" id="CP046640">
    <property type="protein sequence ID" value="QTL98564.1"/>
    <property type="molecule type" value="Genomic_DNA"/>
</dbReference>
<dbReference type="PANTHER" id="PTHR30518">
    <property type="entry name" value="ENDOLYTIC MUREIN TRANSGLYCOSYLASE"/>
    <property type="match status" value="1"/>
</dbReference>
<comment type="similarity">
    <text evidence="7">Belongs to the transglycosylase MltG family.</text>
</comment>
<dbReference type="Pfam" id="PF02618">
    <property type="entry name" value="YceG"/>
    <property type="match status" value="1"/>
</dbReference>
<accession>A0A8A7KKD8</accession>
<dbReference type="HAMAP" id="MF_02065">
    <property type="entry name" value="MltG"/>
    <property type="match status" value="1"/>
</dbReference>
<evidence type="ECO:0000256" key="3">
    <source>
        <dbReference type="ARBA" id="ARBA00022989"/>
    </source>
</evidence>
<keyword evidence="1 7" id="KW-1003">Cell membrane</keyword>
<dbReference type="CDD" id="cd08010">
    <property type="entry name" value="MltG_like"/>
    <property type="match status" value="1"/>
</dbReference>
<proteinExistence type="inferred from homology"/>
<evidence type="ECO:0000313" key="9">
    <source>
        <dbReference type="Proteomes" id="UP000665020"/>
    </source>
</evidence>
<dbReference type="Proteomes" id="UP000665020">
    <property type="component" value="Chromosome"/>
</dbReference>
<evidence type="ECO:0000256" key="5">
    <source>
        <dbReference type="ARBA" id="ARBA00023239"/>
    </source>
</evidence>
<keyword evidence="6 7" id="KW-0961">Cell wall biogenesis/degradation</keyword>
<dbReference type="NCBIfam" id="TIGR00247">
    <property type="entry name" value="endolytic transglycosylase MltG"/>
    <property type="match status" value="1"/>
</dbReference>
<evidence type="ECO:0000256" key="7">
    <source>
        <dbReference type="HAMAP-Rule" id="MF_02065"/>
    </source>
</evidence>
<dbReference type="PANTHER" id="PTHR30518:SF2">
    <property type="entry name" value="ENDOLYTIC MUREIN TRANSGLYCOSYLASE"/>
    <property type="match status" value="1"/>
</dbReference>
<keyword evidence="3 7" id="KW-1133">Transmembrane helix</keyword>
<gene>
    <name evidence="7 8" type="primary">mltG</name>
    <name evidence="8" type="ORF">GM661_11605</name>
</gene>
<protein>
    <recommendedName>
        <fullName evidence="7">Endolytic murein transglycosylase</fullName>
        <ecNumber evidence="7">4.2.2.29</ecNumber>
    </recommendedName>
    <alternativeName>
        <fullName evidence="7">Peptidoglycan lytic transglycosylase</fullName>
    </alternativeName>
    <alternativeName>
        <fullName evidence="7">Peptidoglycan polymerization terminase</fullName>
    </alternativeName>
</protein>
<name>A0A8A7KKD8_9FIRM</name>
<keyword evidence="5 7" id="KW-0456">Lyase</keyword>
<dbReference type="EC" id="4.2.2.29" evidence="7"/>
<evidence type="ECO:0000256" key="1">
    <source>
        <dbReference type="ARBA" id="ARBA00022475"/>
    </source>
</evidence>
<dbReference type="InterPro" id="IPR003770">
    <property type="entry name" value="MLTG-like"/>
</dbReference>
<dbReference type="Gene3D" id="3.30.1490.480">
    <property type="entry name" value="Endolytic murein transglycosylase"/>
    <property type="match status" value="2"/>
</dbReference>
<comment type="catalytic activity">
    <reaction evidence="7">
        <text>a peptidoglycan chain = a peptidoglycan chain with N-acetyl-1,6-anhydromuramyl-[peptide] at the reducing end + a peptidoglycan chain with N-acetylglucosamine at the non-reducing end.</text>
        <dbReference type="EC" id="4.2.2.29"/>
    </reaction>
</comment>
<keyword evidence="4 7" id="KW-0472">Membrane</keyword>
<evidence type="ECO:0000256" key="4">
    <source>
        <dbReference type="ARBA" id="ARBA00023136"/>
    </source>
</evidence>
<evidence type="ECO:0000313" key="8">
    <source>
        <dbReference type="EMBL" id="QTL98564.1"/>
    </source>
</evidence>
<evidence type="ECO:0000256" key="6">
    <source>
        <dbReference type="ARBA" id="ARBA00023316"/>
    </source>
</evidence>
<dbReference type="KEGG" id="ifn:GM661_11605"/>
<feature type="site" description="Important for catalytic activity" evidence="7">
    <location>
        <position position="219"/>
    </location>
</feature>
<dbReference type="AlphaFoldDB" id="A0A8A7KKD8"/>
<keyword evidence="9" id="KW-1185">Reference proteome</keyword>
<dbReference type="GO" id="GO:0071555">
    <property type="term" value="P:cell wall organization"/>
    <property type="evidence" value="ECO:0007669"/>
    <property type="project" value="UniProtKB-KW"/>
</dbReference>
<comment type="function">
    <text evidence="7">Functions as a peptidoglycan terminase that cleaves nascent peptidoglycan strands endolytically to terminate their elongation.</text>
</comment>
<evidence type="ECO:0000256" key="2">
    <source>
        <dbReference type="ARBA" id="ARBA00022692"/>
    </source>
</evidence>
<dbReference type="GO" id="GO:0008932">
    <property type="term" value="F:lytic endotransglycosylase activity"/>
    <property type="evidence" value="ECO:0007669"/>
    <property type="project" value="UniProtKB-UniRule"/>
</dbReference>